<feature type="coiled-coil region" evidence="1">
    <location>
        <begin position="244"/>
        <end position="296"/>
    </location>
</feature>
<evidence type="ECO:0000313" key="3">
    <source>
        <dbReference type="EMBL" id="KAH0537104.1"/>
    </source>
</evidence>
<reference evidence="3" key="1">
    <citation type="submission" date="2021-03" db="EMBL/GenBank/DDBJ databases">
        <title>Comparative genomics and phylogenomic investigation of the class Geoglossomycetes provide insights into ecological specialization and systematics.</title>
        <authorList>
            <person name="Melie T."/>
            <person name="Pirro S."/>
            <person name="Miller A.N."/>
            <person name="Quandt A."/>
        </authorList>
    </citation>
    <scope>NUCLEOTIDE SEQUENCE</scope>
    <source>
        <strain evidence="3">GBOQ0MN5Z8</strain>
    </source>
</reference>
<dbReference type="EMBL" id="JAGHQL010000162">
    <property type="protein sequence ID" value="KAH0537104.1"/>
    <property type="molecule type" value="Genomic_DNA"/>
</dbReference>
<dbReference type="AlphaFoldDB" id="A0A9P8HWU9"/>
<feature type="region of interest" description="Disordered" evidence="2">
    <location>
        <begin position="202"/>
        <end position="241"/>
    </location>
</feature>
<feature type="compositionally biased region" description="Acidic residues" evidence="2">
    <location>
        <begin position="350"/>
        <end position="360"/>
    </location>
</feature>
<feature type="compositionally biased region" description="Polar residues" evidence="2">
    <location>
        <begin position="328"/>
        <end position="345"/>
    </location>
</feature>
<name>A0A9P8HWU9_9PEZI</name>
<keyword evidence="1" id="KW-0175">Coiled coil</keyword>
<feature type="compositionally biased region" description="Basic and acidic residues" evidence="2">
    <location>
        <begin position="202"/>
        <end position="212"/>
    </location>
</feature>
<comment type="caution">
    <text evidence="3">The sequence shown here is derived from an EMBL/GenBank/DDBJ whole genome shotgun (WGS) entry which is preliminary data.</text>
</comment>
<dbReference type="OrthoDB" id="2121319at2759"/>
<feature type="compositionally biased region" description="Polar residues" evidence="2">
    <location>
        <begin position="465"/>
        <end position="486"/>
    </location>
</feature>
<feature type="compositionally biased region" description="Polar residues" evidence="2">
    <location>
        <begin position="232"/>
        <end position="241"/>
    </location>
</feature>
<feature type="compositionally biased region" description="Polar residues" evidence="2">
    <location>
        <begin position="518"/>
        <end position="534"/>
    </location>
</feature>
<protein>
    <recommendedName>
        <fullName evidence="5">M protein, serotype 2.1</fullName>
    </recommendedName>
</protein>
<feature type="compositionally biased region" description="Low complexity" evidence="2">
    <location>
        <begin position="71"/>
        <end position="85"/>
    </location>
</feature>
<feature type="coiled-coil region" evidence="1">
    <location>
        <begin position="101"/>
        <end position="170"/>
    </location>
</feature>
<accession>A0A9P8HWU9</accession>
<evidence type="ECO:0000313" key="4">
    <source>
        <dbReference type="Proteomes" id="UP000698800"/>
    </source>
</evidence>
<evidence type="ECO:0008006" key="5">
    <source>
        <dbReference type="Google" id="ProtNLM"/>
    </source>
</evidence>
<dbReference type="Proteomes" id="UP000698800">
    <property type="component" value="Unassembled WGS sequence"/>
</dbReference>
<evidence type="ECO:0000256" key="1">
    <source>
        <dbReference type="SAM" id="Coils"/>
    </source>
</evidence>
<feature type="region of interest" description="Disordered" evidence="2">
    <location>
        <begin position="321"/>
        <end position="363"/>
    </location>
</feature>
<feature type="compositionally biased region" description="Low complexity" evidence="2">
    <location>
        <begin position="552"/>
        <end position="572"/>
    </location>
</feature>
<organism evidence="3 4">
    <name type="scientific">Glutinoglossum americanum</name>
    <dbReference type="NCBI Taxonomy" id="1670608"/>
    <lineage>
        <taxon>Eukaryota</taxon>
        <taxon>Fungi</taxon>
        <taxon>Dikarya</taxon>
        <taxon>Ascomycota</taxon>
        <taxon>Pezizomycotina</taxon>
        <taxon>Geoglossomycetes</taxon>
        <taxon>Geoglossales</taxon>
        <taxon>Geoglossaceae</taxon>
        <taxon>Glutinoglossum</taxon>
    </lineage>
</organism>
<gene>
    <name evidence="3" type="ORF">FGG08_006065</name>
</gene>
<dbReference type="PANTHER" id="PTHR38120:SF1">
    <property type="entry name" value="M PROTEIN, SEROTYPE 2.1"/>
    <property type="match status" value="1"/>
</dbReference>
<proteinExistence type="predicted"/>
<feature type="region of interest" description="Disordered" evidence="2">
    <location>
        <begin position="1"/>
        <end position="94"/>
    </location>
</feature>
<feature type="compositionally biased region" description="Low complexity" evidence="2">
    <location>
        <begin position="580"/>
        <end position="589"/>
    </location>
</feature>
<feature type="region of interest" description="Disordered" evidence="2">
    <location>
        <begin position="406"/>
        <end position="675"/>
    </location>
</feature>
<feature type="compositionally biased region" description="Low complexity" evidence="2">
    <location>
        <begin position="27"/>
        <end position="42"/>
    </location>
</feature>
<dbReference type="PANTHER" id="PTHR38120">
    <property type="entry name" value="EXPRESSED PROTEIN"/>
    <property type="match status" value="1"/>
</dbReference>
<keyword evidence="4" id="KW-1185">Reference proteome</keyword>
<sequence length="675" mass="73009">MSSAMRKPPPPNGTPGRRGHTNPPVSPSAVSRSPTPSSSAPTNGIARTRSVRGPTAGTPVSARAAAKRPVGSLSNLGSNNASPASEDVDEDDAKAETAALIEDLKIRLEKTDSAAEEYQKQLEVVQSRLDDALNEQARLEELVHESSEKIETLENNGREAQRQARELEGIYEAEKVAIMQEKEEMAGREEEMHSVIQRLKESLTQRDMRPEWGEANNSSPIDREHFAPPSVPQRSNSKNNSKLLLQKDKLIESLRLELAEAQIKLVESDNLGGTRLQGLEKQLLETRMANARLMEDNESFQLLLGEKTLNGDFTKADFMQMHHGHGSRPTSSNGRATDRSSTGLGSSLADELESATEGESENYRRLEAEAKSLKDQNKALTLYINNMIGRLLQHKDFEAILDKTPNLLSSPNARPGVNTEKELPPPPPPKQEAGQSILQRAKSVAIGTGRARPRPMSYMPPPTTNPSMTDDPSTAPSIPLARSQSLRGGAHRRSNSEWSHPASVVNQMYRGPSPVPASGTTSPGVQTPRAQTSFFAPPPREGNPNAAARVPSTSSQHHPSGSSSNSTVSDYSGEVPSPPHSHASISSASTAGGKIEGNKLRPLRLVQENSSEAGAGGPKPAGMVRKGSDGWEQGGEDGLKGRGKRNSWMGWFSRGKDDENLSNITAEPVKEERDF</sequence>
<evidence type="ECO:0000256" key="2">
    <source>
        <dbReference type="SAM" id="MobiDB-lite"/>
    </source>
</evidence>